<accession>A0A9W6ZIA1</accession>
<evidence type="ECO:0000313" key="2">
    <source>
        <dbReference type="Proteomes" id="UP001165122"/>
    </source>
</evidence>
<dbReference type="AlphaFoldDB" id="A0A9W6ZIA1"/>
<keyword evidence="2" id="KW-1185">Reference proteome</keyword>
<gene>
    <name evidence="1" type="ORF">TrLO_g11723</name>
</gene>
<dbReference type="EMBL" id="BRXW01000423">
    <property type="protein sequence ID" value="GMH53211.1"/>
    <property type="molecule type" value="Genomic_DNA"/>
</dbReference>
<name>A0A9W6ZIA1_9STRA</name>
<organism evidence="1 2">
    <name type="scientific">Triparma laevis f. longispina</name>
    <dbReference type="NCBI Taxonomy" id="1714387"/>
    <lineage>
        <taxon>Eukaryota</taxon>
        <taxon>Sar</taxon>
        <taxon>Stramenopiles</taxon>
        <taxon>Ochrophyta</taxon>
        <taxon>Bolidophyceae</taxon>
        <taxon>Parmales</taxon>
        <taxon>Triparmaceae</taxon>
        <taxon>Triparma</taxon>
    </lineage>
</organism>
<dbReference type="Proteomes" id="UP001165122">
    <property type="component" value="Unassembled WGS sequence"/>
</dbReference>
<evidence type="ECO:0000313" key="1">
    <source>
        <dbReference type="EMBL" id="GMH53211.1"/>
    </source>
</evidence>
<dbReference type="OrthoDB" id="676979at2759"/>
<reference evidence="2" key="1">
    <citation type="journal article" date="2023" name="Commun. Biol.">
        <title>Genome analysis of Parmales, the sister group of diatoms, reveals the evolutionary specialization of diatoms from phago-mixotrophs to photoautotrophs.</title>
        <authorList>
            <person name="Ban H."/>
            <person name="Sato S."/>
            <person name="Yoshikawa S."/>
            <person name="Yamada K."/>
            <person name="Nakamura Y."/>
            <person name="Ichinomiya M."/>
            <person name="Sato N."/>
            <person name="Blanc-Mathieu R."/>
            <person name="Endo H."/>
            <person name="Kuwata A."/>
            <person name="Ogata H."/>
        </authorList>
    </citation>
    <scope>NUCLEOTIDE SEQUENCE [LARGE SCALE GENOMIC DNA]</scope>
    <source>
        <strain evidence="2">NIES 3700</strain>
    </source>
</reference>
<comment type="caution">
    <text evidence="1">The sequence shown here is derived from an EMBL/GenBank/DDBJ whole genome shotgun (WGS) entry which is preliminary data.</text>
</comment>
<sequence>MTIPDSLQTLGEHVFWGCSKLVPSNGPLHQHVTPQYNSDEDIDDEYRICIDPSHDPSSEVIAYLPFQQSNPVEKLIAEQAAEILALKLKNAEQVTEIANQATEITALTTEVAALKIANAPAAPTND</sequence>
<proteinExistence type="predicted"/>
<protein>
    <submittedName>
        <fullName evidence="1">Uncharacterized protein</fullName>
    </submittedName>
</protein>